<comment type="subcellular location">
    <subcellularLocation>
        <location evidence="1">Membrane</location>
    </subcellularLocation>
</comment>
<dbReference type="GO" id="GO:0015074">
    <property type="term" value="P:DNA integration"/>
    <property type="evidence" value="ECO:0007669"/>
    <property type="project" value="InterPro"/>
</dbReference>
<dbReference type="Pfam" id="PF14223">
    <property type="entry name" value="Retrotran_gag_2"/>
    <property type="match status" value="1"/>
</dbReference>
<evidence type="ECO:0000256" key="9">
    <source>
        <dbReference type="ARBA" id="ARBA00023136"/>
    </source>
</evidence>
<accession>A0A2N9GNU6</accession>
<dbReference type="InterPro" id="IPR025724">
    <property type="entry name" value="GAG-pre-integrase_dom"/>
</dbReference>
<dbReference type="Gene3D" id="3.30.420.10">
    <property type="entry name" value="Ribonuclease H-like superfamily/Ribonuclease H"/>
    <property type="match status" value="1"/>
</dbReference>
<dbReference type="GO" id="GO:0006508">
    <property type="term" value="P:proteolysis"/>
    <property type="evidence" value="ECO:0007669"/>
    <property type="project" value="UniProtKB-KW"/>
</dbReference>
<dbReference type="GO" id="GO:0016020">
    <property type="term" value="C:membrane"/>
    <property type="evidence" value="ECO:0007669"/>
    <property type="project" value="UniProtKB-SubCell"/>
</dbReference>
<feature type="compositionally biased region" description="Pro residues" evidence="11">
    <location>
        <begin position="1265"/>
        <end position="1282"/>
    </location>
</feature>
<protein>
    <recommendedName>
        <fullName evidence="14">Integrase catalytic domain-containing protein</fullName>
    </recommendedName>
</protein>
<keyword evidence="3" id="KW-0645">Protease</keyword>
<keyword evidence="10" id="KW-0325">Glycoprotein</keyword>
<evidence type="ECO:0000256" key="8">
    <source>
        <dbReference type="ARBA" id="ARBA00022801"/>
    </source>
</evidence>
<keyword evidence="7" id="KW-0064">Aspartyl protease</keyword>
<dbReference type="Pfam" id="PF00665">
    <property type="entry name" value="rve"/>
    <property type="match status" value="1"/>
</dbReference>
<feature type="domain" description="Integrase catalytic" evidence="14">
    <location>
        <begin position="940"/>
        <end position="1106"/>
    </location>
</feature>
<dbReference type="InterPro" id="IPR032675">
    <property type="entry name" value="LRR_dom_sf"/>
</dbReference>
<dbReference type="InterPro" id="IPR057670">
    <property type="entry name" value="SH3_retrovirus"/>
</dbReference>
<sequence>MQNMRDFNLFLTKLVCIAVLPLFITVCMGGQSSESESFFNFIKAVDPQNVPGIGWNGLVPHPCLHKLMGVKCNSQCTTIVEIRLENLNLSGIVDVDSLCKLSNLRVLSLAKNQIRGNIPNSILHCTRLTYLNLSNNHLSGRLPLALTKLKYLRRLDISNNHFISIMPHFMHDLKPLYTYHSKSSVVQRIITGDWVEEVHSIQTLSESPNSSESIARPEASNEHWYAGWDILIPLVLGVGLFLLFIYVVGQKVKKSAKEREILKNLQDSPLKTPPAKAREEVKPVKRHSELVFLVEEHKRFKLEEKSQTLCSSLYKVILKNTALYAVKRLKQLQVSFEEFSQTMRQIGSLKHPNMLPLDAYHSTDEEKLFIYKYQSHGSLLNLLEDKLLLSKESYMVSELRSPTMESSTTSVPAASNQSPLSLLNNMSNLMSTKLDSTNYMIWKLQISAILDAYSVIDHLDGSTPQPSQVLVSETGIQQINPAFLIWQKRDKALLSLLYSTLSSPVLAMVVGLSTSQEVWDRLEERFTCTARANVLNLKLELQSIKKGNESMNSYLQRIKTVRDKLSAVGVHSDPEELLHVILKGLPKEFAPFASAIRTRDGILSLEKLSVLLQTEEQSMQETNDPFSNSALAMFVSHNKPSNGYNANHSYNNSRGRGRNSFSRGRGGRSSSFNNQNFNPSLAASQPQQQPQFAPQVKSDRPTCQICWKQGHYAIDCYHRMDFAYQGKNAPTKLAAMASASNIQHTQNAETWLTDSGASDHITASSNNLSPQAPYQGQEQVSVGNGQNLPIQNIGNSQLHTKFHKFQLRNVLHVPRIASNLLSVHKLCLHNHCSCYFDANKLLIQDLPTGRVLYKGLSKNGVYPIQSSTLFSSVINKTACTATVSAHKWQLWHSRLGHPSHKVLTTLFPSLQCNSSLSSIHCKHCLAGKMHRLPFPVSNKKSTAPFALVHADLWGPAPVTSFTGFRYYLVLVDDFTKFTWTYLLKHKSDTFSIFTQFQAMVQTQFSLPIQVLRTDCGGEFISNEFNQFCANNGIIHQLSCPHTPQQNGTAERKHRHLIQCALALLSESTLPMSYWSYAVSTATHIINRLPTPNLNHKTPWEMLFHAPPDLTHLKSFGCQCFPLITPYTAHKLHPKTLPCVFLGYPSHTKGYLCLDPITQRLYTSRHVLFNECIFPGLIHSTDTLNPPAAQNLSAAVWTDTSAVLTHVSQNTLPLPTTTLPASISSAAESFSAETSSAEHSPAESTQSQKAALPQSHSPLSSAPILNPAPMPIQPLSNPPPPQPLLATHPMQTRSKSGIVKPKLGYAVQVDYSITEPTTYSVASKHPQWCNAMNEEFQALQKQGTWSLVPAPSSKNIVGCKWVYKLKYNSNGSISRYKARLVAKGFHQQYGVDFDETFSPVIKPPTVRLILSLATSLNWPLRQLDVKNAFLHGTLKEEVYMAQPPGYIDPTHPSHVCRLQKSIYGLKQAPRAWFESFTSQLLHLGFIASTADSSLFIYTNNTVIAYLLLYVDDIVMTSNTPAYLDHLITQLSTVFDLKDLGSLHYFLGLQVTRDSSGLYLNQAKYAHDLLKKHHMLDSKPAKSPSCPNTRLSLHEGDPLPDPHGYRSLVGALHYLTFTRPDLSFSVHQVCQYMSAPTTVHLAAAKRILRYLRGTLNHGIAFTPGPLQLSAYTDADWAGDPDDRRSTSGYLVYLGSNPITWSAKKQPTVSRSSTESEYRALAIATAELCWIRTLLKDLGIYLSQPPLLWCDNVSALAIASNPVFHARTKHIEVDFHFVRERVLRKDLEVKQEGFPLGTSAVNSKWDSKGLELIYQSSDNGEIIPHGNLKLELIYQSSDNGELIYQSSDPLISEYGYSKFLDPVKACILTSNGYTAPEKSLTEQGDVFSFGVILLELLTSKTVEKSGIDLPKWVRAMVREEWTGEVFDKEVSKAATQWAFPLLNIALKCVSDSAENRPNISEIWEKIEEVVNAQRDHSNSPRTCCESNQHECCLLHTILPDTWDTPGSNY</sequence>
<dbReference type="InterPro" id="IPR039537">
    <property type="entry name" value="Retrotran_Ty1/copia-like"/>
</dbReference>
<dbReference type="PROSITE" id="PS50994">
    <property type="entry name" value="INTEGRASE"/>
    <property type="match status" value="1"/>
</dbReference>
<dbReference type="InterPro" id="IPR043502">
    <property type="entry name" value="DNA/RNA_pol_sf"/>
</dbReference>
<dbReference type="GO" id="GO:0046872">
    <property type="term" value="F:metal ion binding"/>
    <property type="evidence" value="ECO:0007669"/>
    <property type="project" value="UniProtKB-KW"/>
</dbReference>
<evidence type="ECO:0000256" key="4">
    <source>
        <dbReference type="ARBA" id="ARBA00022723"/>
    </source>
</evidence>
<evidence type="ECO:0000256" key="2">
    <source>
        <dbReference type="ARBA" id="ARBA00022614"/>
    </source>
</evidence>
<dbReference type="InterPro" id="IPR012337">
    <property type="entry name" value="RNaseH-like_sf"/>
</dbReference>
<feature type="compositionally biased region" description="Polar residues" evidence="11">
    <location>
        <begin position="1241"/>
        <end position="1259"/>
    </location>
</feature>
<dbReference type="Gene3D" id="3.80.10.10">
    <property type="entry name" value="Ribonuclease Inhibitor"/>
    <property type="match status" value="1"/>
</dbReference>
<dbReference type="GO" id="GO:0004190">
    <property type="term" value="F:aspartic-type endopeptidase activity"/>
    <property type="evidence" value="ECO:0007669"/>
    <property type="project" value="UniProtKB-KW"/>
</dbReference>
<dbReference type="InterPro" id="IPR054722">
    <property type="entry name" value="PolX-like_BBD"/>
</dbReference>
<dbReference type="InterPro" id="IPR013103">
    <property type="entry name" value="RVT_2"/>
</dbReference>
<evidence type="ECO:0000313" key="15">
    <source>
        <dbReference type="EMBL" id="SPD01235.1"/>
    </source>
</evidence>
<evidence type="ECO:0000256" key="7">
    <source>
        <dbReference type="ARBA" id="ARBA00022750"/>
    </source>
</evidence>
<dbReference type="FunFam" id="3.80.10.10:FF:000041">
    <property type="entry name" value="LRR receptor-like serine/threonine-protein kinase ERECTA"/>
    <property type="match status" value="1"/>
</dbReference>
<keyword evidence="12" id="KW-0812">Transmembrane</keyword>
<evidence type="ECO:0000256" key="1">
    <source>
        <dbReference type="ARBA" id="ARBA00004370"/>
    </source>
</evidence>
<dbReference type="SUPFAM" id="SSF53098">
    <property type="entry name" value="Ribonuclease H-like"/>
    <property type="match status" value="1"/>
</dbReference>
<dbReference type="Gene3D" id="3.30.200.20">
    <property type="entry name" value="Phosphorylase Kinase, domain 1"/>
    <property type="match status" value="1"/>
</dbReference>
<dbReference type="CDD" id="cd09272">
    <property type="entry name" value="RNase_HI_RT_Ty1"/>
    <property type="match status" value="1"/>
</dbReference>
<dbReference type="EMBL" id="OIVN01002174">
    <property type="protein sequence ID" value="SPD01235.1"/>
    <property type="molecule type" value="Genomic_DNA"/>
</dbReference>
<keyword evidence="9 12" id="KW-0472">Membrane</keyword>
<evidence type="ECO:0000256" key="5">
    <source>
        <dbReference type="ARBA" id="ARBA00022729"/>
    </source>
</evidence>
<feature type="transmembrane region" description="Helical" evidence="12">
    <location>
        <begin position="492"/>
        <end position="512"/>
    </location>
</feature>
<dbReference type="Pfam" id="PF25597">
    <property type="entry name" value="SH3_retrovirus"/>
    <property type="match status" value="1"/>
</dbReference>
<keyword evidence="6" id="KW-0677">Repeat</keyword>
<name>A0A2N9GNU6_FAGSY</name>
<dbReference type="SUPFAM" id="SSF56112">
    <property type="entry name" value="Protein kinase-like (PK-like)"/>
    <property type="match status" value="2"/>
</dbReference>
<dbReference type="InterPro" id="IPR001584">
    <property type="entry name" value="Integrase_cat-core"/>
</dbReference>
<feature type="region of interest" description="Disordered" evidence="11">
    <location>
        <begin position="1228"/>
        <end position="1287"/>
    </location>
</feature>
<dbReference type="Gene3D" id="1.10.510.10">
    <property type="entry name" value="Transferase(Phosphotransferase) domain 1"/>
    <property type="match status" value="1"/>
</dbReference>
<keyword evidence="8" id="KW-0378">Hydrolase</keyword>
<feature type="compositionally biased region" description="Low complexity" evidence="11">
    <location>
        <begin position="1228"/>
        <end position="1238"/>
    </location>
</feature>
<feature type="chain" id="PRO_5014958141" description="Integrase catalytic domain-containing protein" evidence="13">
    <location>
        <begin position="30"/>
        <end position="2006"/>
    </location>
</feature>
<dbReference type="PANTHER" id="PTHR42648:SF26">
    <property type="entry name" value="INTEGRASE CATALYTIC DOMAIN-CONTAINING PROTEIN"/>
    <property type="match status" value="1"/>
</dbReference>
<feature type="transmembrane region" description="Helical" evidence="12">
    <location>
        <begin position="224"/>
        <end position="249"/>
    </location>
</feature>
<dbReference type="SUPFAM" id="SSF52058">
    <property type="entry name" value="L domain-like"/>
    <property type="match status" value="1"/>
</dbReference>
<evidence type="ECO:0000256" key="10">
    <source>
        <dbReference type="ARBA" id="ARBA00023180"/>
    </source>
</evidence>
<dbReference type="InterPro" id="IPR036397">
    <property type="entry name" value="RNaseH_sf"/>
</dbReference>
<keyword evidence="4" id="KW-0479">Metal-binding</keyword>
<keyword evidence="5 13" id="KW-0732">Signal</keyword>
<dbReference type="Pfam" id="PF13976">
    <property type="entry name" value="gag_pre-integrs"/>
    <property type="match status" value="1"/>
</dbReference>
<evidence type="ECO:0000256" key="3">
    <source>
        <dbReference type="ARBA" id="ARBA00022670"/>
    </source>
</evidence>
<dbReference type="Pfam" id="PF00560">
    <property type="entry name" value="LRR_1"/>
    <property type="match status" value="2"/>
</dbReference>
<evidence type="ECO:0000256" key="13">
    <source>
        <dbReference type="SAM" id="SignalP"/>
    </source>
</evidence>
<keyword evidence="2" id="KW-0433">Leucine-rich repeat</keyword>
<dbReference type="InterPro" id="IPR011009">
    <property type="entry name" value="Kinase-like_dom_sf"/>
</dbReference>
<feature type="compositionally biased region" description="Low complexity" evidence="11">
    <location>
        <begin position="651"/>
        <end position="695"/>
    </location>
</feature>
<evidence type="ECO:0000256" key="6">
    <source>
        <dbReference type="ARBA" id="ARBA00022737"/>
    </source>
</evidence>
<reference evidence="15" key="1">
    <citation type="submission" date="2018-02" db="EMBL/GenBank/DDBJ databases">
        <authorList>
            <person name="Cohen D.B."/>
            <person name="Kent A.D."/>
        </authorList>
    </citation>
    <scope>NUCLEOTIDE SEQUENCE</scope>
</reference>
<dbReference type="InterPro" id="IPR001611">
    <property type="entry name" value="Leu-rich_rpt"/>
</dbReference>
<evidence type="ECO:0000256" key="12">
    <source>
        <dbReference type="SAM" id="Phobius"/>
    </source>
</evidence>
<evidence type="ECO:0000259" key="14">
    <source>
        <dbReference type="PROSITE" id="PS50994"/>
    </source>
</evidence>
<dbReference type="SUPFAM" id="SSF56672">
    <property type="entry name" value="DNA/RNA polymerases"/>
    <property type="match status" value="1"/>
</dbReference>
<feature type="region of interest" description="Disordered" evidence="11">
    <location>
        <begin position="643"/>
        <end position="698"/>
    </location>
</feature>
<gene>
    <name evidence="15" type="ORF">FSB_LOCUS29117</name>
</gene>
<evidence type="ECO:0000256" key="11">
    <source>
        <dbReference type="SAM" id="MobiDB-lite"/>
    </source>
</evidence>
<feature type="signal peptide" evidence="13">
    <location>
        <begin position="1"/>
        <end position="29"/>
    </location>
</feature>
<dbReference type="Pfam" id="PF07727">
    <property type="entry name" value="RVT_2"/>
    <property type="match status" value="1"/>
</dbReference>
<keyword evidence="12" id="KW-1133">Transmembrane helix</keyword>
<dbReference type="GO" id="GO:0003676">
    <property type="term" value="F:nucleic acid binding"/>
    <property type="evidence" value="ECO:0007669"/>
    <property type="project" value="InterPro"/>
</dbReference>
<dbReference type="PANTHER" id="PTHR42648">
    <property type="entry name" value="TRANSPOSASE, PUTATIVE-RELATED"/>
    <property type="match status" value="1"/>
</dbReference>
<dbReference type="Pfam" id="PF22936">
    <property type="entry name" value="Pol_BBD"/>
    <property type="match status" value="1"/>
</dbReference>
<feature type="region of interest" description="Disordered" evidence="11">
    <location>
        <begin position="1576"/>
        <end position="1596"/>
    </location>
</feature>
<proteinExistence type="predicted"/>
<organism evidence="15">
    <name type="scientific">Fagus sylvatica</name>
    <name type="common">Beechnut</name>
    <dbReference type="NCBI Taxonomy" id="28930"/>
    <lineage>
        <taxon>Eukaryota</taxon>
        <taxon>Viridiplantae</taxon>
        <taxon>Streptophyta</taxon>
        <taxon>Embryophyta</taxon>
        <taxon>Tracheophyta</taxon>
        <taxon>Spermatophyta</taxon>
        <taxon>Magnoliopsida</taxon>
        <taxon>eudicotyledons</taxon>
        <taxon>Gunneridae</taxon>
        <taxon>Pentapetalae</taxon>
        <taxon>rosids</taxon>
        <taxon>fabids</taxon>
        <taxon>Fagales</taxon>
        <taxon>Fagaceae</taxon>
        <taxon>Fagus</taxon>
    </lineage>
</organism>